<dbReference type="InterPro" id="IPR050749">
    <property type="entry name" value="Glycosyl_Hydrolase_47"/>
</dbReference>
<feature type="transmembrane region" description="Helical" evidence="13">
    <location>
        <begin position="151"/>
        <end position="170"/>
    </location>
</feature>
<evidence type="ECO:0000256" key="7">
    <source>
        <dbReference type="ARBA" id="ARBA00023157"/>
    </source>
</evidence>
<evidence type="ECO:0000256" key="5">
    <source>
        <dbReference type="ARBA" id="ARBA00022801"/>
    </source>
</evidence>
<dbReference type="GO" id="GO:0016020">
    <property type="term" value="C:membrane"/>
    <property type="evidence" value="ECO:0007669"/>
    <property type="project" value="InterPro"/>
</dbReference>
<dbReference type="GO" id="GO:0005975">
    <property type="term" value="P:carbohydrate metabolic process"/>
    <property type="evidence" value="ECO:0007669"/>
    <property type="project" value="InterPro"/>
</dbReference>
<comment type="catalytic activity">
    <reaction evidence="9">
        <text>N(4)-(alpha-D-Man-(1-&gt;2)-alpha-D-Man-(1-&gt;2)-alpha-D-Man-(1-&gt;3)-[alpha-D-Man-(1-&gt;2)-alpha-D-Man-(1-&gt;3)-[alpha-D-Man-(1-&gt;2)-alpha-D-Man-(1-&gt;6)]-alpha-D-Man-(1-&gt;6)]-beta-D-Man-(1-&gt;4)-beta-D-GlcNAc-(1-&gt;4)-beta-D-GlcNAc)-L-asparaginyl-[protein] (N-glucan mannose isomer 9A1,2,3B1,2,3) + 4 H2O = N(4)-(alpha-D-Man-(1-&gt;3)-[alpha-D-Man-(1-&gt;3)-[alpha-D-Man-(1-&gt;6)]-alpha-D-Man-(1-&gt;6)]-beta-D-Man-(1-&gt;4)-beta-D-GlcNAc-(1-&gt;4)-beta-D-GlcNAc)-L-asparaginyl-[protein] (N-glucan mannose isomer 5A1,2) + 4 beta-D-mannose</text>
        <dbReference type="Rhea" id="RHEA:56008"/>
        <dbReference type="Rhea" id="RHEA-COMP:14356"/>
        <dbReference type="Rhea" id="RHEA-COMP:14367"/>
        <dbReference type="ChEBI" id="CHEBI:15377"/>
        <dbReference type="ChEBI" id="CHEBI:28563"/>
        <dbReference type="ChEBI" id="CHEBI:59087"/>
        <dbReference type="ChEBI" id="CHEBI:139493"/>
        <dbReference type="EC" id="3.2.1.113"/>
    </reaction>
</comment>
<keyword evidence="13" id="KW-0472">Membrane</keyword>
<proteinExistence type="inferred from homology"/>
<evidence type="ECO:0000256" key="13">
    <source>
        <dbReference type="SAM" id="Phobius"/>
    </source>
</evidence>
<evidence type="ECO:0000256" key="3">
    <source>
        <dbReference type="ARBA" id="ARBA00007658"/>
    </source>
</evidence>
<keyword evidence="7 10" id="KW-1015">Disulfide bond</keyword>
<keyword evidence="11" id="KW-0326">Glycosidase</keyword>
<comment type="catalytic activity">
    <reaction evidence="8">
        <text>N(4)-(alpha-D-Man-(1-&gt;2)-alpha-D-Man-(1-&gt;2)-alpha-D-Man-(1-&gt;3)-[alpha-D-Man-(1-&gt;3)-[alpha-D-Man-(1-&gt;2)-alpha-D-Man-(1-&gt;6)]-alpha-D-Man-(1-&gt;6)]-beta-D-Man-(1-&gt;4)-beta-D-GlcNAc-(1-&gt;4)-beta-D-GlcNAc)-L-asparaginyl-[protein] (N-glucan mannose isomer 8A1,2,3B1,3) + 3 H2O = N(4)-(alpha-D-Man-(1-&gt;3)-[alpha-D-Man-(1-&gt;3)-[alpha-D-Man-(1-&gt;6)]-alpha-D-Man-(1-&gt;6)]-beta-D-Man-(1-&gt;4)-beta-D-GlcNAc-(1-&gt;4)-beta-D-GlcNAc)-L-asparaginyl-[protein] (N-glucan mannose isomer 5A1,2) + 3 beta-D-mannose</text>
        <dbReference type="Rhea" id="RHEA:56028"/>
        <dbReference type="Rhea" id="RHEA-COMP:14358"/>
        <dbReference type="Rhea" id="RHEA-COMP:14367"/>
        <dbReference type="ChEBI" id="CHEBI:15377"/>
        <dbReference type="ChEBI" id="CHEBI:28563"/>
        <dbReference type="ChEBI" id="CHEBI:59087"/>
        <dbReference type="ChEBI" id="CHEBI:60628"/>
        <dbReference type="EC" id="3.2.1.113"/>
    </reaction>
</comment>
<dbReference type="InterPro" id="IPR036026">
    <property type="entry name" value="Seven-hairpin_glycosidases"/>
</dbReference>
<keyword evidence="13" id="KW-0812">Transmembrane</keyword>
<dbReference type="GO" id="GO:0005783">
    <property type="term" value="C:endoplasmic reticulum"/>
    <property type="evidence" value="ECO:0007669"/>
    <property type="project" value="TreeGrafter"/>
</dbReference>
<dbReference type="InterPro" id="IPR001382">
    <property type="entry name" value="Glyco_hydro_47"/>
</dbReference>
<gene>
    <name evidence="14" type="ORF">EV356DRAFT_557750</name>
</gene>
<dbReference type="Gene3D" id="1.50.10.10">
    <property type="match status" value="1"/>
</dbReference>
<evidence type="ECO:0000313" key="15">
    <source>
        <dbReference type="Proteomes" id="UP000800092"/>
    </source>
</evidence>
<evidence type="ECO:0000313" key="14">
    <source>
        <dbReference type="EMBL" id="KAF2237602.1"/>
    </source>
</evidence>
<dbReference type="InterPro" id="IPR012341">
    <property type="entry name" value="6hp_glycosidase-like_sf"/>
</dbReference>
<dbReference type="PANTHER" id="PTHR11742:SF55">
    <property type="entry name" value="ENDOPLASMIC RETICULUM MANNOSYL-OLIGOSACCHARIDE 1,2-ALPHA-MANNOSIDASE"/>
    <property type="match status" value="1"/>
</dbReference>
<evidence type="ECO:0000256" key="10">
    <source>
        <dbReference type="PIRSR" id="PIRSR601382-3"/>
    </source>
</evidence>
<keyword evidence="13" id="KW-1133">Transmembrane helix</keyword>
<dbReference type="UniPathway" id="UPA00378"/>
<keyword evidence="5 11" id="KW-0378">Hydrolase</keyword>
<dbReference type="GO" id="GO:0036503">
    <property type="term" value="P:ERAD pathway"/>
    <property type="evidence" value="ECO:0007669"/>
    <property type="project" value="UniProtKB-ARBA"/>
</dbReference>
<feature type="compositionally biased region" description="Polar residues" evidence="12">
    <location>
        <begin position="1"/>
        <end position="22"/>
    </location>
</feature>
<comment type="pathway">
    <text evidence="2">Protein modification; protein glycosylation.</text>
</comment>
<dbReference type="OrthoDB" id="8118055at2759"/>
<dbReference type="PRINTS" id="PR00747">
    <property type="entry name" value="GLYHDRLASE47"/>
</dbReference>
<evidence type="ECO:0000256" key="9">
    <source>
        <dbReference type="ARBA" id="ARBA00048605"/>
    </source>
</evidence>
<dbReference type="Proteomes" id="UP000800092">
    <property type="component" value="Unassembled WGS sequence"/>
</dbReference>
<keyword evidence="15" id="KW-1185">Reference proteome</keyword>
<evidence type="ECO:0000256" key="12">
    <source>
        <dbReference type="SAM" id="MobiDB-lite"/>
    </source>
</evidence>
<dbReference type="Pfam" id="PF01532">
    <property type="entry name" value="Glyco_hydro_47"/>
    <property type="match status" value="1"/>
</dbReference>
<keyword evidence="4" id="KW-0479">Metal-binding</keyword>
<keyword evidence="6" id="KW-0106">Calcium</keyword>
<dbReference type="EC" id="3.2.1.-" evidence="11"/>
<accession>A0A6A6HI83</accession>
<evidence type="ECO:0000256" key="1">
    <source>
        <dbReference type="ARBA" id="ARBA00001913"/>
    </source>
</evidence>
<evidence type="ECO:0000256" key="6">
    <source>
        <dbReference type="ARBA" id="ARBA00022837"/>
    </source>
</evidence>
<sequence length="727" mass="81350">MNSRDPFNLRSSLRGTSPSSLFHTRVPGASTSIPSSVQEEKREASDSRVQVPEALIPAAASSANASGQMPHAIPRNVPIQSDPQRRYEERMWAGSEKERERKMQNGYANGVAEKIGSVFGGEKKGLPMYKDKPYHYSASKRRRPLIEQKRFLASLVLLFIGLIYWAGLLYTGSLGWGFGKILWWETSRPQGIDWDTRMEQVRDVFKISWAAYEDHAWGFDEYRPLSKRGRQIIEGSNGMGWIIVDALDTLIIMNMTAELLHARDWITTTLNFDINSDQVGTFEVTTQILGGLLSAHYLSTDFPDMAPISVIEGSPGEDLYREKVADLADRVLGAFESKTGIPYANVNLQTMKGIAAQNNEGATSSASVGGVQLELKYVAKMTGEKHYWETAEKAIQKLDEIGASDGLLPSLVQPDSATFQGQGVRLGSGGEYYYQDLIKQYLQTSKQEEVYHDMWKEAFTGMRKNLISYSKTANLTFIGERPNGLDGPLHPKMMHSSCSVPGTLALALTGGKPISELKKSFQWHEEQEDQLSLAKRLLQTCYGMYKATPTGLAPESARFHIPDPPHMLSDGIINSAADLNSPSDTDWHRDYIIKSDVRESANYQSPSTIASIFYLYRLTGDVTYRHWGWDIFESFLQHTDAGARNGYTSLDDVTLTPPPQRDNMSPAWMAETLKWFYLLFGPEDVLPLDQVVFSGAAHPFPRFELGKTWGTGWKRRGKAKEGETDQV</sequence>
<evidence type="ECO:0000256" key="4">
    <source>
        <dbReference type="ARBA" id="ARBA00022723"/>
    </source>
</evidence>
<comment type="cofactor">
    <cofactor evidence="1">
        <name>Ca(2+)</name>
        <dbReference type="ChEBI" id="CHEBI:29108"/>
    </cofactor>
</comment>
<protein>
    <recommendedName>
        <fullName evidence="11">alpha-1,2-Mannosidase</fullName>
        <ecNumber evidence="11">3.2.1.-</ecNumber>
    </recommendedName>
</protein>
<dbReference type="EMBL" id="ML991779">
    <property type="protein sequence ID" value="KAF2237602.1"/>
    <property type="molecule type" value="Genomic_DNA"/>
</dbReference>
<dbReference type="SUPFAM" id="SSF48225">
    <property type="entry name" value="Seven-hairpin glycosidases"/>
    <property type="match status" value="1"/>
</dbReference>
<name>A0A6A6HI83_VIRVR</name>
<reference evidence="14" key="1">
    <citation type="journal article" date="2020" name="Stud. Mycol.">
        <title>101 Dothideomycetes genomes: a test case for predicting lifestyles and emergence of pathogens.</title>
        <authorList>
            <person name="Haridas S."/>
            <person name="Albert R."/>
            <person name="Binder M."/>
            <person name="Bloem J."/>
            <person name="Labutti K."/>
            <person name="Salamov A."/>
            <person name="Andreopoulos B."/>
            <person name="Baker S."/>
            <person name="Barry K."/>
            <person name="Bills G."/>
            <person name="Bluhm B."/>
            <person name="Cannon C."/>
            <person name="Castanera R."/>
            <person name="Culley D."/>
            <person name="Daum C."/>
            <person name="Ezra D."/>
            <person name="Gonzalez J."/>
            <person name="Henrissat B."/>
            <person name="Kuo A."/>
            <person name="Liang C."/>
            <person name="Lipzen A."/>
            <person name="Lutzoni F."/>
            <person name="Magnuson J."/>
            <person name="Mondo S."/>
            <person name="Nolan M."/>
            <person name="Ohm R."/>
            <person name="Pangilinan J."/>
            <person name="Park H.-J."/>
            <person name="Ramirez L."/>
            <person name="Alfaro M."/>
            <person name="Sun H."/>
            <person name="Tritt A."/>
            <person name="Yoshinaga Y."/>
            <person name="Zwiers L.-H."/>
            <person name="Turgeon B."/>
            <person name="Goodwin S."/>
            <person name="Spatafora J."/>
            <person name="Crous P."/>
            <person name="Grigoriev I."/>
        </authorList>
    </citation>
    <scope>NUCLEOTIDE SEQUENCE</scope>
    <source>
        <strain evidence="14">Tuck. ex Michener</strain>
    </source>
</reference>
<evidence type="ECO:0000256" key="8">
    <source>
        <dbReference type="ARBA" id="ARBA00047669"/>
    </source>
</evidence>
<dbReference type="GO" id="GO:0005509">
    <property type="term" value="F:calcium ion binding"/>
    <property type="evidence" value="ECO:0007669"/>
    <property type="project" value="InterPro"/>
</dbReference>
<dbReference type="GO" id="GO:0004571">
    <property type="term" value="F:mannosyl-oligosaccharide 1,2-alpha-mannosidase activity"/>
    <property type="evidence" value="ECO:0007669"/>
    <property type="project" value="UniProtKB-EC"/>
</dbReference>
<dbReference type="PANTHER" id="PTHR11742">
    <property type="entry name" value="MANNOSYL-OLIGOSACCHARIDE ALPHA-1,2-MANNOSIDASE-RELATED"/>
    <property type="match status" value="1"/>
</dbReference>
<organism evidence="14 15">
    <name type="scientific">Viridothelium virens</name>
    <name type="common">Speckled blister lichen</name>
    <name type="synonym">Trypethelium virens</name>
    <dbReference type="NCBI Taxonomy" id="1048519"/>
    <lineage>
        <taxon>Eukaryota</taxon>
        <taxon>Fungi</taxon>
        <taxon>Dikarya</taxon>
        <taxon>Ascomycota</taxon>
        <taxon>Pezizomycotina</taxon>
        <taxon>Dothideomycetes</taxon>
        <taxon>Dothideomycetes incertae sedis</taxon>
        <taxon>Trypetheliales</taxon>
        <taxon>Trypetheliaceae</taxon>
        <taxon>Viridothelium</taxon>
    </lineage>
</organism>
<evidence type="ECO:0000256" key="11">
    <source>
        <dbReference type="RuleBase" id="RU361193"/>
    </source>
</evidence>
<comment type="similarity">
    <text evidence="3 11">Belongs to the glycosyl hydrolase 47 family.</text>
</comment>
<evidence type="ECO:0000256" key="2">
    <source>
        <dbReference type="ARBA" id="ARBA00004922"/>
    </source>
</evidence>
<dbReference type="AlphaFoldDB" id="A0A6A6HI83"/>
<feature type="disulfide bond" evidence="10">
    <location>
        <begin position="498"/>
        <end position="541"/>
    </location>
</feature>
<feature type="region of interest" description="Disordered" evidence="12">
    <location>
        <begin position="1"/>
        <end position="49"/>
    </location>
</feature>